<dbReference type="NCBIfam" id="TIGR02937">
    <property type="entry name" value="sigma70-ECF"/>
    <property type="match status" value="1"/>
</dbReference>
<comment type="caution">
    <text evidence="7">The sequence shown here is derived from an EMBL/GenBank/DDBJ whole genome shotgun (WGS) entry which is preliminary data.</text>
</comment>
<dbReference type="Gene3D" id="1.10.1740.10">
    <property type="match status" value="1"/>
</dbReference>
<dbReference type="Proteomes" id="UP000316649">
    <property type="component" value="Unassembled WGS sequence"/>
</dbReference>
<evidence type="ECO:0000259" key="6">
    <source>
        <dbReference type="Pfam" id="PF08281"/>
    </source>
</evidence>
<accession>A0A557SGW3</accession>
<dbReference type="GO" id="GO:0006352">
    <property type="term" value="P:DNA-templated transcription initiation"/>
    <property type="evidence" value="ECO:0007669"/>
    <property type="project" value="InterPro"/>
</dbReference>
<evidence type="ECO:0000313" key="8">
    <source>
        <dbReference type="Proteomes" id="UP000316649"/>
    </source>
</evidence>
<dbReference type="InterPro" id="IPR013325">
    <property type="entry name" value="RNA_pol_sigma_r2"/>
</dbReference>
<dbReference type="RefSeq" id="WP_144357758.1">
    <property type="nucleotide sequence ID" value="NZ_VMNH01000005.1"/>
</dbReference>
<organism evidence="7 8">
    <name type="scientific">Sedimenticola selenatireducens</name>
    <dbReference type="NCBI Taxonomy" id="191960"/>
    <lineage>
        <taxon>Bacteria</taxon>
        <taxon>Pseudomonadati</taxon>
        <taxon>Pseudomonadota</taxon>
        <taxon>Gammaproteobacteria</taxon>
        <taxon>Chromatiales</taxon>
        <taxon>Sedimenticolaceae</taxon>
        <taxon>Sedimenticola</taxon>
    </lineage>
</organism>
<dbReference type="CDD" id="cd06171">
    <property type="entry name" value="Sigma70_r4"/>
    <property type="match status" value="1"/>
</dbReference>
<dbReference type="InterPro" id="IPR036388">
    <property type="entry name" value="WH-like_DNA-bd_sf"/>
</dbReference>
<dbReference type="PANTHER" id="PTHR43133">
    <property type="entry name" value="RNA POLYMERASE ECF-TYPE SIGMA FACTO"/>
    <property type="match status" value="1"/>
</dbReference>
<keyword evidence="3" id="KW-0731">Sigma factor</keyword>
<feature type="domain" description="RNA polymerase sigma-70 region 2" evidence="5">
    <location>
        <begin position="17"/>
        <end position="80"/>
    </location>
</feature>
<gene>
    <name evidence="7" type="ORF">FHP88_04165</name>
</gene>
<dbReference type="AlphaFoldDB" id="A0A557SGW3"/>
<evidence type="ECO:0000259" key="5">
    <source>
        <dbReference type="Pfam" id="PF04542"/>
    </source>
</evidence>
<evidence type="ECO:0000256" key="3">
    <source>
        <dbReference type="ARBA" id="ARBA00023082"/>
    </source>
</evidence>
<evidence type="ECO:0000256" key="4">
    <source>
        <dbReference type="ARBA" id="ARBA00023163"/>
    </source>
</evidence>
<proteinExistence type="inferred from homology"/>
<evidence type="ECO:0000256" key="1">
    <source>
        <dbReference type="ARBA" id="ARBA00010641"/>
    </source>
</evidence>
<dbReference type="InterPro" id="IPR007627">
    <property type="entry name" value="RNA_pol_sigma70_r2"/>
</dbReference>
<keyword evidence="4" id="KW-0804">Transcription</keyword>
<dbReference type="InterPro" id="IPR039425">
    <property type="entry name" value="RNA_pol_sigma-70-like"/>
</dbReference>
<evidence type="ECO:0000256" key="2">
    <source>
        <dbReference type="ARBA" id="ARBA00023015"/>
    </source>
</evidence>
<protein>
    <submittedName>
        <fullName evidence="7">RNA polymerase sigma factor</fullName>
    </submittedName>
</protein>
<reference evidence="7 8" key="1">
    <citation type="submission" date="2019-07" db="EMBL/GenBank/DDBJ databases">
        <title>The pathways for chlorine oxyanion respiration interact through the shared metabolite chlorate.</title>
        <authorList>
            <person name="Barnum T.P."/>
            <person name="Cheng Y."/>
            <person name="Hill K.A."/>
            <person name="Lucas L.N."/>
            <person name="Carlson H.K."/>
            <person name="Coates J.D."/>
        </authorList>
    </citation>
    <scope>NUCLEOTIDE SEQUENCE [LARGE SCALE GENOMIC DNA]</scope>
    <source>
        <strain evidence="7 8">BK-1</strain>
    </source>
</reference>
<dbReference type="Gene3D" id="1.10.10.10">
    <property type="entry name" value="Winged helix-like DNA-binding domain superfamily/Winged helix DNA-binding domain"/>
    <property type="match status" value="1"/>
</dbReference>
<feature type="domain" description="RNA polymerase sigma factor 70 region 4 type 2" evidence="6">
    <location>
        <begin position="108"/>
        <end position="159"/>
    </location>
</feature>
<evidence type="ECO:0000313" key="7">
    <source>
        <dbReference type="EMBL" id="TVO76630.1"/>
    </source>
</evidence>
<dbReference type="GO" id="GO:0016987">
    <property type="term" value="F:sigma factor activity"/>
    <property type="evidence" value="ECO:0007669"/>
    <property type="project" value="UniProtKB-KW"/>
</dbReference>
<keyword evidence="8" id="KW-1185">Reference proteome</keyword>
<sequence length="181" mass="20717">MFNGWLTERSNRQRLAALSPRLRRLAFAWCGDEHLADDLTQETLAKALSSLHTLKRDNALEGWAFAILANCFRDHCRRSRATDPFEEHADDSQLSSDDQITQQQNVLRVQQAIARLSPPQREVLLLVDLESCSYAEVADILGIPVGTVMSRLSRARQTLKQFLQPVKRTQTTNRPFMERIK</sequence>
<keyword evidence="2" id="KW-0805">Transcription regulation</keyword>
<comment type="similarity">
    <text evidence="1">Belongs to the sigma-70 factor family. ECF subfamily.</text>
</comment>
<dbReference type="GO" id="GO:0003677">
    <property type="term" value="F:DNA binding"/>
    <property type="evidence" value="ECO:0007669"/>
    <property type="project" value="InterPro"/>
</dbReference>
<dbReference type="InterPro" id="IPR014284">
    <property type="entry name" value="RNA_pol_sigma-70_dom"/>
</dbReference>
<name>A0A557SGW3_9GAMM</name>
<dbReference type="OrthoDB" id="9797134at2"/>
<dbReference type="Pfam" id="PF04542">
    <property type="entry name" value="Sigma70_r2"/>
    <property type="match status" value="1"/>
</dbReference>
<dbReference type="PANTHER" id="PTHR43133:SF25">
    <property type="entry name" value="RNA POLYMERASE SIGMA FACTOR RFAY-RELATED"/>
    <property type="match status" value="1"/>
</dbReference>
<dbReference type="Pfam" id="PF08281">
    <property type="entry name" value="Sigma70_r4_2"/>
    <property type="match status" value="1"/>
</dbReference>
<dbReference type="InterPro" id="IPR013249">
    <property type="entry name" value="RNA_pol_sigma70_r4_t2"/>
</dbReference>
<dbReference type="SUPFAM" id="SSF88946">
    <property type="entry name" value="Sigma2 domain of RNA polymerase sigma factors"/>
    <property type="match status" value="1"/>
</dbReference>
<dbReference type="SUPFAM" id="SSF88659">
    <property type="entry name" value="Sigma3 and sigma4 domains of RNA polymerase sigma factors"/>
    <property type="match status" value="1"/>
</dbReference>
<dbReference type="EMBL" id="VMNH01000005">
    <property type="protein sequence ID" value="TVO76630.1"/>
    <property type="molecule type" value="Genomic_DNA"/>
</dbReference>
<dbReference type="InterPro" id="IPR013324">
    <property type="entry name" value="RNA_pol_sigma_r3/r4-like"/>
</dbReference>